<keyword evidence="1" id="KW-0732">Signal</keyword>
<reference evidence="3" key="1">
    <citation type="submission" date="2021-02" db="EMBL/GenBank/DDBJ databases">
        <authorList>
            <person name="Nowell W R."/>
        </authorList>
    </citation>
    <scope>NUCLEOTIDE SEQUENCE</scope>
</reference>
<feature type="chain" id="PRO_5036222875" description="Secreted protein" evidence="1">
    <location>
        <begin position="19"/>
        <end position="109"/>
    </location>
</feature>
<organism evidence="3 4">
    <name type="scientific">Adineta ricciae</name>
    <name type="common">Rotifer</name>
    <dbReference type="NCBI Taxonomy" id="249248"/>
    <lineage>
        <taxon>Eukaryota</taxon>
        <taxon>Metazoa</taxon>
        <taxon>Spiralia</taxon>
        <taxon>Gnathifera</taxon>
        <taxon>Rotifera</taxon>
        <taxon>Eurotatoria</taxon>
        <taxon>Bdelloidea</taxon>
        <taxon>Adinetida</taxon>
        <taxon>Adinetidae</taxon>
        <taxon>Adineta</taxon>
    </lineage>
</organism>
<dbReference type="EMBL" id="CAJNOR010000073">
    <property type="protein sequence ID" value="CAF0785003.1"/>
    <property type="molecule type" value="Genomic_DNA"/>
</dbReference>
<dbReference type="Proteomes" id="UP000663852">
    <property type="component" value="Unassembled WGS sequence"/>
</dbReference>
<name>A0A813RRU2_ADIRI</name>
<evidence type="ECO:0008006" key="5">
    <source>
        <dbReference type="Google" id="ProtNLM"/>
    </source>
</evidence>
<evidence type="ECO:0000313" key="3">
    <source>
        <dbReference type="EMBL" id="CAF0785003.1"/>
    </source>
</evidence>
<protein>
    <recommendedName>
        <fullName evidence="5">Secreted protein</fullName>
    </recommendedName>
</protein>
<dbReference type="Proteomes" id="UP000663828">
    <property type="component" value="Unassembled WGS sequence"/>
</dbReference>
<evidence type="ECO:0000256" key="1">
    <source>
        <dbReference type="SAM" id="SignalP"/>
    </source>
</evidence>
<feature type="signal peptide" evidence="1">
    <location>
        <begin position="1"/>
        <end position="18"/>
    </location>
</feature>
<keyword evidence="4" id="KW-1185">Reference proteome</keyword>
<evidence type="ECO:0000313" key="2">
    <source>
        <dbReference type="EMBL" id="CAF0721154.1"/>
    </source>
</evidence>
<accession>A0A813RRU2</accession>
<evidence type="ECO:0000313" key="4">
    <source>
        <dbReference type="Proteomes" id="UP000663828"/>
    </source>
</evidence>
<dbReference type="EMBL" id="CAJNOJ010000001">
    <property type="protein sequence ID" value="CAF0721154.1"/>
    <property type="molecule type" value="Genomic_DNA"/>
</dbReference>
<proteinExistence type="predicted"/>
<sequence>MQLIVLCFLFYLVVFTLTMNVTSMSTIIGNTDHEGHRSIIAQRLRAPLMGRSISPVTITMTTVNGDINRVDSNGDNSDEELLLGKRRHSFAILGRRRWVTSKKRGPLFG</sequence>
<gene>
    <name evidence="2" type="ORF">EDS130_LOCUS263</name>
    <name evidence="3" type="ORF">XAT740_LOCUS2177</name>
</gene>
<dbReference type="AlphaFoldDB" id="A0A813RRU2"/>
<comment type="caution">
    <text evidence="3">The sequence shown here is derived from an EMBL/GenBank/DDBJ whole genome shotgun (WGS) entry which is preliminary data.</text>
</comment>
<dbReference type="OrthoDB" id="10050108at2759"/>